<feature type="transmembrane region" description="Helical" evidence="1">
    <location>
        <begin position="704"/>
        <end position="725"/>
    </location>
</feature>
<feature type="transmembrane region" description="Helical" evidence="1">
    <location>
        <begin position="558"/>
        <end position="578"/>
    </location>
</feature>
<evidence type="ECO:0000313" key="3">
    <source>
        <dbReference type="Proteomes" id="UP000444721"/>
    </source>
</evidence>
<dbReference type="EMBL" id="VFQX01000030">
    <property type="protein sequence ID" value="KAF0978398.1"/>
    <property type="molecule type" value="Genomic_DNA"/>
</dbReference>
<protein>
    <submittedName>
        <fullName evidence="2">Uncharacterized protein</fullName>
    </submittedName>
</protein>
<gene>
    <name evidence="2" type="ORF">FDP41_002913</name>
</gene>
<keyword evidence="1" id="KW-0472">Membrane</keyword>
<keyword evidence="1" id="KW-1133">Transmembrane helix</keyword>
<dbReference type="Proteomes" id="UP000444721">
    <property type="component" value="Unassembled WGS sequence"/>
</dbReference>
<proteinExistence type="predicted"/>
<accession>A0A6A5BX89</accession>
<comment type="caution">
    <text evidence="2">The sequence shown here is derived from an EMBL/GenBank/DDBJ whole genome shotgun (WGS) entry which is preliminary data.</text>
</comment>
<name>A0A6A5BX89_NAEFO</name>
<feature type="transmembrane region" description="Helical" evidence="1">
    <location>
        <begin position="731"/>
        <end position="751"/>
    </location>
</feature>
<evidence type="ECO:0000256" key="1">
    <source>
        <dbReference type="SAM" id="Phobius"/>
    </source>
</evidence>
<reference evidence="2 3" key="1">
    <citation type="journal article" date="2019" name="Sci. Rep.">
        <title>Nanopore sequencing improves the draft genome of the human pathogenic amoeba Naegleria fowleri.</title>
        <authorList>
            <person name="Liechti N."/>
            <person name="Schurch N."/>
            <person name="Bruggmann R."/>
            <person name="Wittwer M."/>
        </authorList>
    </citation>
    <scope>NUCLEOTIDE SEQUENCE [LARGE SCALE GENOMIC DNA]</scope>
    <source>
        <strain evidence="2 3">ATCC 30894</strain>
    </source>
</reference>
<dbReference type="GeneID" id="68110131"/>
<feature type="transmembrane region" description="Helical" evidence="1">
    <location>
        <begin position="670"/>
        <end position="692"/>
    </location>
</feature>
<organism evidence="2 3">
    <name type="scientific">Naegleria fowleri</name>
    <name type="common">Brain eating amoeba</name>
    <dbReference type="NCBI Taxonomy" id="5763"/>
    <lineage>
        <taxon>Eukaryota</taxon>
        <taxon>Discoba</taxon>
        <taxon>Heterolobosea</taxon>
        <taxon>Tetramitia</taxon>
        <taxon>Eutetramitia</taxon>
        <taxon>Vahlkampfiidae</taxon>
        <taxon>Naegleria</taxon>
    </lineage>
</organism>
<dbReference type="VEuPathDB" id="AmoebaDB:FDP41_002913"/>
<dbReference type="VEuPathDB" id="AmoebaDB:NF0127270"/>
<keyword evidence="1" id="KW-0812">Transmembrane</keyword>
<evidence type="ECO:0000313" key="2">
    <source>
        <dbReference type="EMBL" id="KAF0978398.1"/>
    </source>
</evidence>
<dbReference type="RefSeq" id="XP_044563111.1">
    <property type="nucleotide sequence ID" value="XM_044706160.1"/>
</dbReference>
<sequence>MPSAAKQYTLFTKSEKVVKIAVKQNLCLFLIVGDQVFDVNKEFSSDQKLNFTSPATNDSPFVSVSLYRLDEEHFSGRITVDTEDFQVIPPLTSSYKLYITTEEYDANKHDAVDVAASTLWKTLKIVSHVDSHNQIGLAYTLNEEVVELAITRDSLVYRLVNEDVSQKQNPDVITNFNLHFNETADHLYGYFKRNSSDKLFVMKGILDGKFEKPKQYNSGDAKLSVEDLLSLSPLFKDQDKYVDKAQIYASDGFMTLMLYCMKEDWRKFFFGKNDKPYLDNELRNILNTNIQGEETAEQFYAKYAVPYIAHVVYNSKNRDSATDSVDIKRVQAFLDKGCGYDPNYVHQTNLLYRYGYMKAVSKMQAYLDDQKARGSAFWAQQMLTTLKQPHVIIELIGMLENVTSFQDEIQQKLNSWIFKMNILDPSTACSKELTMYMVSGMLDRIISHHFINSLDDDMNLTTIPGNEFIERFLQALDNSADHLVDEQLVQQALRELTQQARQKYELSIALYQFSCVIGAAQKFIKDDALLAEKLAQLSKKSSFHEFIFSRIPASRMKMFCSMLSFAAGIVSSVLLGMFGDFNSLSLEQKIITVTTLVTFMLKDALKPLVQGVDKIFRYSLGFWERFANRMVLLNTKPFVQALGTFLSKAVKTLTTLWTKISAFLFKALKMLSRVCQFILQVLAIAMSVFDLLDSIKAGDTWGIALNAIMIGAAVGELIAMFIGLFVSSMALSVIGAIFIVIGVIALLIDIFRPRETEVHKFVFSDEMSLWRLQDRSEMEMWMSFEEDSHLISKKGGYQLNLVRNGLRVVNHHHTSQIIWNIELNGTKADKQVVLNISDKKVSIFDTDSTEYRILYFTNEFTSQQMPLFLCLNEDGSLSVRTKDSSQNYALTYETLKVVANN</sequence>
<dbReference type="VEuPathDB" id="AmoebaDB:NfTy_055630"/>
<dbReference type="AlphaFoldDB" id="A0A6A5BX89"/>
<keyword evidence="3" id="KW-1185">Reference proteome</keyword>